<name>A0A1I2E1S3_9BACT</name>
<organism evidence="1 2">
    <name type="scientific">Thermophagus xiamenensis</name>
    <dbReference type="NCBI Taxonomy" id="385682"/>
    <lineage>
        <taxon>Bacteria</taxon>
        <taxon>Pseudomonadati</taxon>
        <taxon>Bacteroidota</taxon>
        <taxon>Bacteroidia</taxon>
        <taxon>Marinilabiliales</taxon>
        <taxon>Marinilabiliaceae</taxon>
        <taxon>Thermophagus</taxon>
    </lineage>
</organism>
<dbReference type="EMBL" id="FONA01000021">
    <property type="protein sequence ID" value="SFE86647.1"/>
    <property type="molecule type" value="Genomic_DNA"/>
</dbReference>
<evidence type="ECO:0000313" key="1">
    <source>
        <dbReference type="EMBL" id="SFE86647.1"/>
    </source>
</evidence>
<protein>
    <submittedName>
        <fullName evidence="1">Uncharacterized protein</fullName>
    </submittedName>
</protein>
<evidence type="ECO:0000313" key="2">
    <source>
        <dbReference type="Proteomes" id="UP000181976"/>
    </source>
</evidence>
<sequence length="68" mass="7854">MITFKKQYINEVSKIYTDETSMAAFATKEHVNFIKPCEFHSANELNKLYTNEKDITNNYCFISCSSGT</sequence>
<proteinExistence type="predicted"/>
<dbReference type="Proteomes" id="UP000181976">
    <property type="component" value="Unassembled WGS sequence"/>
</dbReference>
<dbReference type="STRING" id="385682.SAMN05444380_1218"/>
<dbReference type="AlphaFoldDB" id="A0A1I2E1S3"/>
<dbReference type="InParanoid" id="A0A1I2E1S3"/>
<accession>A0A1I2E1S3</accession>
<reference evidence="1 2" key="1">
    <citation type="submission" date="2016-10" db="EMBL/GenBank/DDBJ databases">
        <authorList>
            <person name="de Groot N.N."/>
        </authorList>
    </citation>
    <scope>NUCLEOTIDE SEQUENCE [LARGE SCALE GENOMIC DNA]</scope>
    <source>
        <strain evidence="1 2">DSM 19012</strain>
    </source>
</reference>
<keyword evidence="2" id="KW-1185">Reference proteome</keyword>
<gene>
    <name evidence="1" type="ORF">SAMN05444380_1218</name>
</gene>